<dbReference type="PANTHER" id="PTHR37305:SF1">
    <property type="entry name" value="MEMBRANE PROTEIN"/>
    <property type="match status" value="1"/>
</dbReference>
<dbReference type="OrthoDB" id="9814570at2"/>
<evidence type="ECO:0000313" key="3">
    <source>
        <dbReference type="Proteomes" id="UP000239800"/>
    </source>
</evidence>
<dbReference type="EMBL" id="MQUB01000001">
    <property type="protein sequence ID" value="PQB04195.1"/>
    <property type="molecule type" value="Genomic_DNA"/>
</dbReference>
<dbReference type="AlphaFoldDB" id="A0A2S7KNJ8"/>
<evidence type="ECO:0000256" key="1">
    <source>
        <dbReference type="SAM" id="Phobius"/>
    </source>
</evidence>
<keyword evidence="1" id="KW-0472">Membrane</keyword>
<feature type="transmembrane region" description="Helical" evidence="1">
    <location>
        <begin position="200"/>
        <end position="228"/>
    </location>
</feature>
<proteinExistence type="predicted"/>
<feature type="transmembrane region" description="Helical" evidence="1">
    <location>
        <begin position="118"/>
        <end position="144"/>
    </location>
</feature>
<dbReference type="PANTHER" id="PTHR37305">
    <property type="entry name" value="INTEGRAL MEMBRANE PROTEIN-RELATED"/>
    <property type="match status" value="1"/>
</dbReference>
<organism evidence="2 3">
    <name type="scientific">Aureitalea marina</name>
    <dbReference type="NCBI Taxonomy" id="930804"/>
    <lineage>
        <taxon>Bacteria</taxon>
        <taxon>Pseudomonadati</taxon>
        <taxon>Bacteroidota</taxon>
        <taxon>Flavobacteriia</taxon>
        <taxon>Flavobacteriales</taxon>
        <taxon>Flavobacteriaceae</taxon>
        <taxon>Aureitalea</taxon>
    </lineage>
</organism>
<evidence type="ECO:0000313" key="2">
    <source>
        <dbReference type="EMBL" id="PQB04195.1"/>
    </source>
</evidence>
<dbReference type="RefSeq" id="WP_104812120.1">
    <property type="nucleotide sequence ID" value="NZ_MQUB01000001.1"/>
</dbReference>
<reference evidence="2 3" key="1">
    <citation type="submission" date="2016-11" db="EMBL/GenBank/DDBJ databases">
        <title>Trade-off between light-utilization and light-protection in marine flavobacteria.</title>
        <authorList>
            <person name="Kumagai Y."/>
        </authorList>
    </citation>
    <scope>NUCLEOTIDE SEQUENCE [LARGE SCALE GENOMIC DNA]</scope>
    <source>
        <strain evidence="2 3">NBRC 107741</strain>
    </source>
</reference>
<keyword evidence="1" id="KW-1133">Transmembrane helix</keyword>
<comment type="caution">
    <text evidence="2">The sequence shown here is derived from an EMBL/GenBank/DDBJ whole genome shotgun (WGS) entry which is preliminary data.</text>
</comment>
<feature type="transmembrane region" description="Helical" evidence="1">
    <location>
        <begin position="248"/>
        <end position="270"/>
    </location>
</feature>
<accession>A0A2S7KNJ8</accession>
<keyword evidence="1" id="KW-0812">Transmembrane</keyword>
<sequence length="276" mass="31610">MTSLINIEIFKLLKQKRTYLAIVAIFVFELVVLWVAHDQGKAILDTLLDRLKDTFYFSGELLNGNLITYLLLNSLWFHLPLILMIIVSGMMCSEYEDGTLRAVLLQPISRWQFLMSKYLVASLFTIIVVLFLGVTAIGFSHLLFGGGDLVVYFERFTFFDQTEALRRLGLAFVAGSVTMVFYTVVSMTLAVLFKQTIKTWIVAAVFLVCSNLLVQVDLGSEWLNLWFFPKLTNTWQEFFVTDIDWSLIGVRLMVLTVYTLLAASVGFWIFNRREIG</sequence>
<protein>
    <submittedName>
        <fullName evidence="2">ABC transporter permease</fullName>
    </submittedName>
</protein>
<feature type="transmembrane region" description="Helical" evidence="1">
    <location>
        <begin position="164"/>
        <end position="193"/>
    </location>
</feature>
<dbReference type="Pfam" id="PF12730">
    <property type="entry name" value="ABC2_membrane_4"/>
    <property type="match status" value="1"/>
</dbReference>
<name>A0A2S7KNJ8_9FLAO</name>
<dbReference type="Proteomes" id="UP000239800">
    <property type="component" value="Unassembled WGS sequence"/>
</dbReference>
<gene>
    <name evidence="2" type="ORF">BST85_04215</name>
</gene>
<feature type="transmembrane region" description="Helical" evidence="1">
    <location>
        <begin position="18"/>
        <end position="37"/>
    </location>
</feature>
<keyword evidence="3" id="KW-1185">Reference proteome</keyword>
<feature type="transmembrane region" description="Helical" evidence="1">
    <location>
        <begin position="66"/>
        <end position="87"/>
    </location>
</feature>